<dbReference type="VEuPathDB" id="AmoebaDB:EIN_497910"/>
<keyword evidence="2" id="KW-0812">Transmembrane</keyword>
<dbReference type="EMBL" id="KB206184">
    <property type="protein sequence ID" value="ELP94611.1"/>
    <property type="molecule type" value="Genomic_DNA"/>
</dbReference>
<gene>
    <name evidence="3" type="ORF">EIN_497910</name>
</gene>
<name>A0A0A1UDI3_ENTIV</name>
<keyword evidence="2" id="KW-1133">Transmembrane helix</keyword>
<dbReference type="Gene3D" id="3.40.50.1820">
    <property type="entry name" value="alpha/beta hydrolase"/>
    <property type="match status" value="1"/>
</dbReference>
<reference evidence="3 4" key="1">
    <citation type="submission" date="2012-10" db="EMBL/GenBank/DDBJ databases">
        <authorList>
            <person name="Zafar N."/>
            <person name="Inman J."/>
            <person name="Hall N."/>
            <person name="Lorenzi H."/>
            <person name="Caler E."/>
        </authorList>
    </citation>
    <scope>NUCLEOTIDE SEQUENCE [LARGE SCALE GENOMIC DNA]</scope>
    <source>
        <strain evidence="3 4">IP1</strain>
    </source>
</reference>
<evidence type="ECO:0000256" key="1">
    <source>
        <dbReference type="SAM" id="MobiDB-lite"/>
    </source>
</evidence>
<feature type="transmembrane region" description="Helical" evidence="2">
    <location>
        <begin position="202"/>
        <end position="226"/>
    </location>
</feature>
<feature type="transmembrane region" description="Helical" evidence="2">
    <location>
        <begin position="232"/>
        <end position="265"/>
    </location>
</feature>
<dbReference type="AlphaFoldDB" id="A0A0A1UDI3"/>
<keyword evidence="4" id="KW-1185">Reference proteome</keyword>
<feature type="transmembrane region" description="Helical" evidence="2">
    <location>
        <begin position="66"/>
        <end position="91"/>
    </location>
</feature>
<organism evidence="3 4">
    <name type="scientific">Entamoeba invadens IP1</name>
    <dbReference type="NCBI Taxonomy" id="370355"/>
    <lineage>
        <taxon>Eukaryota</taxon>
        <taxon>Amoebozoa</taxon>
        <taxon>Evosea</taxon>
        <taxon>Archamoebae</taxon>
        <taxon>Mastigamoebida</taxon>
        <taxon>Entamoebidae</taxon>
        <taxon>Entamoeba</taxon>
    </lineage>
</organism>
<feature type="transmembrane region" description="Helical" evidence="2">
    <location>
        <begin position="277"/>
        <end position="301"/>
    </location>
</feature>
<protein>
    <submittedName>
        <fullName evidence="3">Uncharacterized protein</fullName>
    </submittedName>
</protein>
<evidence type="ECO:0000313" key="4">
    <source>
        <dbReference type="Proteomes" id="UP000014680"/>
    </source>
</evidence>
<feature type="transmembrane region" description="Helical" evidence="2">
    <location>
        <begin position="97"/>
        <end position="117"/>
    </location>
</feature>
<dbReference type="KEGG" id="eiv:EIN_497910"/>
<dbReference type="Proteomes" id="UP000014680">
    <property type="component" value="Unassembled WGS sequence"/>
</dbReference>
<feature type="transmembrane region" description="Helical" evidence="2">
    <location>
        <begin position="307"/>
        <end position="335"/>
    </location>
</feature>
<dbReference type="InterPro" id="IPR029058">
    <property type="entry name" value="AB_hydrolase_fold"/>
</dbReference>
<accession>A0A0A1UDI3</accession>
<feature type="region of interest" description="Disordered" evidence="1">
    <location>
        <begin position="19"/>
        <end position="57"/>
    </location>
</feature>
<keyword evidence="2" id="KW-0472">Membrane</keyword>
<dbReference type="RefSeq" id="XP_004261382.1">
    <property type="nucleotide sequence ID" value="XM_004261334.1"/>
</dbReference>
<proteinExistence type="predicted"/>
<feature type="transmembrane region" description="Helical" evidence="2">
    <location>
        <begin position="356"/>
        <end position="380"/>
    </location>
</feature>
<evidence type="ECO:0000313" key="3">
    <source>
        <dbReference type="EMBL" id="ELP94611.1"/>
    </source>
</evidence>
<dbReference type="GeneID" id="14893590"/>
<dbReference type="OrthoDB" id="10027569at2759"/>
<evidence type="ECO:0000256" key="2">
    <source>
        <dbReference type="SAM" id="Phobius"/>
    </source>
</evidence>
<sequence>MDVRITEVLSRTAFELEEKGSEVDTTTFSEFNGKVTSDDVQEESAAQKSSREEDLPHQRSNEKRGWYLQFVVSIVALICFVSNFICLLVVHQDVGNMSWVVVMGIIEGVVFLLYNIIKLLLRLKTVQQFFSTNKIVNSLLCKVYGNFDKSLFIYRLPNIEKIVETYTIPYIIDSNKENQALFNVWSRSYITFCTTYKGQIKVFGILFTAVGLLYGLVLMFFFLQAVVEFRKIYTQVIVFTFVTVINVSLLGFFVWKMLLFLFFILYEASYVLVYKGFKTEVIVITCFLFLVSLCFGSNMGFERPVTTLFGFCLLCLTILISLLIVLFLELGLSIYSSIKSQKDFKKSIQKEFKEWGWCYIFIVVLTLLIVICLLLSGFFIGKRVTNTSIRVSTFDTVDVTWPTTVISYCEKENEISQLTFGNGKADYLRQEYAKPSIKTPTIDLSDILELGATTRDYFHMTSKAIPINGIVYYPIDIKSFNESCQVVVILSSKMDNLVESERGYLYVQESLTENGIITIALESDFLDPDGNGDWIVPKHQRTTREAYYLARTQLVIESLNYLSPRLNEFFGHKLDFSNIGVLGDREGGGVALRVVQALNSVDYNTINDTIKNMFSIRSVAVFNCHDIPEQNPIQNKYSYFIETLPEMSAYDDPLLTSYYYFEKTIRNDTKEYQYSGSLVIEKANGNNFNSLYKESDEDALLHKIEMNRPDLLKPSELQCVASNFVTTHFLCSLKGKCDNLALLVDFKNGKNVLPQNTGYYSTFESNKEILLYSNGSLFDAEIFTNATFDGKLYQNVFQSLNLLYVCSNNELCKVTFTLKNAVNCSGIKFSFYKETIENAQLSYDQYLDVTLLNSTKLTLNHFSYVKVPVKDTDGISEMHLVQTYSFNLQQKNLLVSSFTLWFKGEVLMDDIALYY</sequence>